<dbReference type="Proteomes" id="UP001054945">
    <property type="component" value="Unassembled WGS sequence"/>
</dbReference>
<accession>A0AAV4W021</accession>
<evidence type="ECO:0000313" key="2">
    <source>
        <dbReference type="Proteomes" id="UP001054945"/>
    </source>
</evidence>
<gene>
    <name evidence="1" type="ORF">CEXT_535771</name>
</gene>
<evidence type="ECO:0000313" key="1">
    <source>
        <dbReference type="EMBL" id="GIY76042.1"/>
    </source>
</evidence>
<organism evidence="1 2">
    <name type="scientific">Caerostris extrusa</name>
    <name type="common">Bark spider</name>
    <name type="synonym">Caerostris bankana</name>
    <dbReference type="NCBI Taxonomy" id="172846"/>
    <lineage>
        <taxon>Eukaryota</taxon>
        <taxon>Metazoa</taxon>
        <taxon>Ecdysozoa</taxon>
        <taxon>Arthropoda</taxon>
        <taxon>Chelicerata</taxon>
        <taxon>Arachnida</taxon>
        <taxon>Araneae</taxon>
        <taxon>Araneomorphae</taxon>
        <taxon>Entelegynae</taxon>
        <taxon>Araneoidea</taxon>
        <taxon>Araneidae</taxon>
        <taxon>Caerostris</taxon>
    </lineage>
</organism>
<reference evidence="1 2" key="1">
    <citation type="submission" date="2021-06" db="EMBL/GenBank/DDBJ databases">
        <title>Caerostris extrusa draft genome.</title>
        <authorList>
            <person name="Kono N."/>
            <person name="Arakawa K."/>
        </authorList>
    </citation>
    <scope>NUCLEOTIDE SEQUENCE [LARGE SCALE GENOMIC DNA]</scope>
</reference>
<protein>
    <submittedName>
        <fullName evidence="1">Uncharacterized protein</fullName>
    </submittedName>
</protein>
<dbReference type="EMBL" id="BPLR01015429">
    <property type="protein sequence ID" value="GIY76042.1"/>
    <property type="molecule type" value="Genomic_DNA"/>
</dbReference>
<dbReference type="AlphaFoldDB" id="A0AAV4W021"/>
<comment type="caution">
    <text evidence="1">The sequence shown here is derived from an EMBL/GenBank/DDBJ whole genome shotgun (WGS) entry which is preliminary data.</text>
</comment>
<name>A0AAV4W021_CAEEX</name>
<proteinExistence type="predicted"/>
<keyword evidence="2" id="KW-1185">Reference proteome</keyword>
<sequence length="240" mass="27289">MPPCILGIFKPAALPSCIRGYTHAITIVLMNPCTYACHHLLIKYPFICIPLLRPSCNRMYTHIISIAIKHPCAYSYHHQHVLTHVTTIAIMCQCAYASSSSPSYIHVRTHHITIDIMCSVEDNKYTWCTLVSVYFKTCIQDDMNMPSDTTYLHFHQHHVSEGICISSCMHVLKALTAADTEMFKFLHSLASVEHRCMNQERRFSSTLAGQQSFWGRFKLERIAGTAGSGIDLKTYHSFSR</sequence>